<dbReference type="SUPFAM" id="SSF56672">
    <property type="entry name" value="DNA/RNA polymerases"/>
    <property type="match status" value="1"/>
</dbReference>
<feature type="region of interest" description="Disordered" evidence="2">
    <location>
        <begin position="1"/>
        <end position="36"/>
    </location>
</feature>
<dbReference type="AlphaFoldDB" id="A0AAW2KDB2"/>
<evidence type="ECO:0000259" key="3">
    <source>
        <dbReference type="Pfam" id="PF17919"/>
    </source>
</evidence>
<organism evidence="4">
    <name type="scientific">Sesamum calycinum</name>
    <dbReference type="NCBI Taxonomy" id="2727403"/>
    <lineage>
        <taxon>Eukaryota</taxon>
        <taxon>Viridiplantae</taxon>
        <taxon>Streptophyta</taxon>
        <taxon>Embryophyta</taxon>
        <taxon>Tracheophyta</taxon>
        <taxon>Spermatophyta</taxon>
        <taxon>Magnoliopsida</taxon>
        <taxon>eudicotyledons</taxon>
        <taxon>Gunneridae</taxon>
        <taxon>Pentapetalae</taxon>
        <taxon>asterids</taxon>
        <taxon>lamiids</taxon>
        <taxon>Lamiales</taxon>
        <taxon>Pedaliaceae</taxon>
        <taxon>Sesamum</taxon>
    </lineage>
</organism>
<keyword evidence="4" id="KW-0695">RNA-directed DNA polymerase</keyword>
<proteinExistence type="predicted"/>
<keyword evidence="1" id="KW-0511">Multifunctional enzyme</keyword>
<dbReference type="PANTHER" id="PTHR37984:SF5">
    <property type="entry name" value="PROTEIN NYNRIN-LIKE"/>
    <property type="match status" value="1"/>
</dbReference>
<feature type="compositionally biased region" description="Polar residues" evidence="2">
    <location>
        <begin position="1"/>
        <end position="10"/>
    </location>
</feature>
<dbReference type="PANTHER" id="PTHR37984">
    <property type="entry name" value="PROTEIN CBG26694"/>
    <property type="match status" value="1"/>
</dbReference>
<dbReference type="InterPro" id="IPR043502">
    <property type="entry name" value="DNA/RNA_pol_sf"/>
</dbReference>
<gene>
    <name evidence="4" type="ORF">Scaly_3007800</name>
</gene>
<evidence type="ECO:0000256" key="1">
    <source>
        <dbReference type="ARBA" id="ARBA00023268"/>
    </source>
</evidence>
<dbReference type="InterPro" id="IPR041577">
    <property type="entry name" value="RT_RNaseH_2"/>
</dbReference>
<keyword evidence="4" id="KW-0808">Transferase</keyword>
<dbReference type="InterPro" id="IPR043128">
    <property type="entry name" value="Rev_trsase/Diguanyl_cyclase"/>
</dbReference>
<dbReference type="Gene3D" id="3.30.70.270">
    <property type="match status" value="1"/>
</dbReference>
<dbReference type="InterPro" id="IPR050951">
    <property type="entry name" value="Retrovirus_Pol_polyprotein"/>
</dbReference>
<reference evidence="4" key="1">
    <citation type="submission" date="2020-06" db="EMBL/GenBank/DDBJ databases">
        <authorList>
            <person name="Li T."/>
            <person name="Hu X."/>
            <person name="Zhang T."/>
            <person name="Song X."/>
            <person name="Zhang H."/>
            <person name="Dai N."/>
            <person name="Sheng W."/>
            <person name="Hou X."/>
            <person name="Wei L."/>
        </authorList>
    </citation>
    <scope>NUCLEOTIDE SEQUENCE</scope>
    <source>
        <strain evidence="4">KEN8</strain>
        <tissue evidence="4">Leaf</tissue>
    </source>
</reference>
<dbReference type="EMBL" id="JACGWM010000450">
    <property type="protein sequence ID" value="KAL0304804.1"/>
    <property type="molecule type" value="Genomic_DNA"/>
</dbReference>
<evidence type="ECO:0000256" key="2">
    <source>
        <dbReference type="SAM" id="MobiDB-lite"/>
    </source>
</evidence>
<comment type="caution">
    <text evidence="4">The sequence shown here is derived from an EMBL/GenBank/DDBJ whole genome shotgun (WGS) entry which is preliminary data.</text>
</comment>
<dbReference type="GO" id="GO:0003964">
    <property type="term" value="F:RNA-directed DNA polymerase activity"/>
    <property type="evidence" value="ECO:0007669"/>
    <property type="project" value="UniProtKB-KW"/>
</dbReference>
<protein>
    <submittedName>
        <fullName evidence="4">RNA-directed DNA polymerase</fullName>
    </submittedName>
</protein>
<dbReference type="Gene3D" id="3.10.10.10">
    <property type="entry name" value="HIV Type 1 Reverse Transcriptase, subunit A, domain 1"/>
    <property type="match status" value="1"/>
</dbReference>
<keyword evidence="4" id="KW-0548">Nucleotidyltransferase</keyword>
<accession>A0AAW2KDB2</accession>
<name>A0AAW2KDB2_9LAMI</name>
<dbReference type="Pfam" id="PF17919">
    <property type="entry name" value="RT_RNaseH_2"/>
    <property type="match status" value="1"/>
</dbReference>
<sequence length="201" mass="23281">MGENETSSVRKVQKDAGESSSSKANQRKSSTRRSSSLERYQIRVKITVKNKYPIPLIADLFDQLGEASWFTKLDLRSGYYQVRIAEGDGPKTTCVTRRIELGFGMLDAKMHSRYTLSDFSIGGVLMQESHPESRKLNDTERRYTVQEKEMTAVVHCLRTWRHYLLGSKFIVRYLFEPANKSWWLKAVIGQFPTVDRYWISP</sequence>
<feature type="domain" description="Reverse transcriptase/retrotransposon-derived protein RNase H-like" evidence="3">
    <location>
        <begin position="113"/>
        <end position="171"/>
    </location>
</feature>
<reference evidence="4" key="2">
    <citation type="journal article" date="2024" name="Plant">
        <title>Genomic evolution and insights into agronomic trait innovations of Sesamum species.</title>
        <authorList>
            <person name="Miao H."/>
            <person name="Wang L."/>
            <person name="Qu L."/>
            <person name="Liu H."/>
            <person name="Sun Y."/>
            <person name="Le M."/>
            <person name="Wang Q."/>
            <person name="Wei S."/>
            <person name="Zheng Y."/>
            <person name="Lin W."/>
            <person name="Duan Y."/>
            <person name="Cao H."/>
            <person name="Xiong S."/>
            <person name="Wang X."/>
            <person name="Wei L."/>
            <person name="Li C."/>
            <person name="Ma Q."/>
            <person name="Ju M."/>
            <person name="Zhao R."/>
            <person name="Li G."/>
            <person name="Mu C."/>
            <person name="Tian Q."/>
            <person name="Mei H."/>
            <person name="Zhang T."/>
            <person name="Gao T."/>
            <person name="Zhang H."/>
        </authorList>
    </citation>
    <scope>NUCLEOTIDE SEQUENCE</scope>
    <source>
        <strain evidence="4">KEN8</strain>
    </source>
</reference>
<evidence type="ECO:0000313" key="4">
    <source>
        <dbReference type="EMBL" id="KAL0304804.1"/>
    </source>
</evidence>